<dbReference type="RefSeq" id="WP_006299668.1">
    <property type="nucleotide sequence ID" value="NZ_CM001022.1"/>
</dbReference>
<dbReference type="STRING" id="584708.Apau_0090"/>
<evidence type="ECO:0000313" key="3">
    <source>
        <dbReference type="Proteomes" id="UP000005096"/>
    </source>
</evidence>
<name>E3CWM3_9BACT</name>
<gene>
    <name evidence="2" type="ORF">Apau_0090</name>
</gene>
<dbReference type="eggNOG" id="COG3467">
    <property type="taxonomic scope" value="Bacteria"/>
</dbReference>
<feature type="domain" description="Pyridoxamine 5'-phosphate oxidase N-terminal" evidence="1">
    <location>
        <begin position="11"/>
        <end position="132"/>
    </location>
</feature>
<evidence type="ECO:0000313" key="2">
    <source>
        <dbReference type="EMBL" id="EFQ22528.1"/>
    </source>
</evidence>
<dbReference type="HOGENOM" id="CLU_123705_0_0_0"/>
<accession>E3CWM3</accession>
<reference evidence="2 3" key="1">
    <citation type="journal article" date="2010" name="Stand. Genomic Sci.">
        <title>Non-contiguous finished genome sequence of Aminomonas paucivorans type strain (GLU-3).</title>
        <authorList>
            <person name="Pitluck S."/>
            <person name="Yasawong M."/>
            <person name="Held B."/>
            <person name="Lapidus A."/>
            <person name="Nolan M."/>
            <person name="Copeland A."/>
            <person name="Lucas S."/>
            <person name="Del Rio T.G."/>
            <person name="Tice H."/>
            <person name="Cheng J.F."/>
            <person name="Chertkov O."/>
            <person name="Goodwin L."/>
            <person name="Tapia R."/>
            <person name="Han C."/>
            <person name="Liolios K."/>
            <person name="Ivanova N."/>
            <person name="Mavromatis K."/>
            <person name="Ovchinnikova G."/>
            <person name="Pati A."/>
            <person name="Chen A."/>
            <person name="Palaniappan K."/>
            <person name="Land M."/>
            <person name="Hauser L."/>
            <person name="Chang Y.J."/>
            <person name="Jeffries C.D."/>
            <person name="Pukall R."/>
            <person name="Spring S."/>
            <person name="Rohde M."/>
            <person name="Sikorski J."/>
            <person name="Goker M."/>
            <person name="Woyke T."/>
            <person name="Bristow J."/>
            <person name="Eisen J.A."/>
            <person name="Markowitz V."/>
            <person name="Hugenholtz P."/>
            <person name="Kyrpides N.C."/>
            <person name="Klenk H.P."/>
        </authorList>
    </citation>
    <scope>NUCLEOTIDE SEQUENCE [LARGE SCALE GENOMIC DNA]</scope>
    <source>
        <strain evidence="2 3">DSM 12260</strain>
    </source>
</reference>
<dbReference type="PaxDb" id="584708-Apau_0090"/>
<dbReference type="InterPro" id="IPR011576">
    <property type="entry name" value="Pyridox_Oxase_N"/>
</dbReference>
<dbReference type="AlphaFoldDB" id="E3CWM3"/>
<proteinExistence type="predicted"/>
<sequence>MRPPPLEGIPRVRQLLQTQRFAVLATEDPEGPYASLVGFAPREGLGVLVFATPRGTRKFGNLIRTGRGALLVDDRPASPEDLGDGAALTVLGEAREAPDREGARRVLLARHPLLEGFTASPGCALVELAVRRLLLVTRFQHVTVFAPEDLA</sequence>
<evidence type="ECO:0000259" key="1">
    <source>
        <dbReference type="Pfam" id="PF01243"/>
    </source>
</evidence>
<organism evidence="2 3">
    <name type="scientific">Aminomonas paucivorans DSM 12260</name>
    <dbReference type="NCBI Taxonomy" id="584708"/>
    <lineage>
        <taxon>Bacteria</taxon>
        <taxon>Thermotogati</taxon>
        <taxon>Synergistota</taxon>
        <taxon>Synergistia</taxon>
        <taxon>Synergistales</taxon>
        <taxon>Synergistaceae</taxon>
        <taxon>Aminomonas</taxon>
    </lineage>
</organism>
<dbReference type="Pfam" id="PF01243">
    <property type="entry name" value="PNPOx_N"/>
    <property type="match status" value="1"/>
</dbReference>
<keyword evidence="3" id="KW-1185">Reference proteome</keyword>
<dbReference type="Proteomes" id="UP000005096">
    <property type="component" value="Chromosome"/>
</dbReference>
<dbReference type="Gene3D" id="2.30.110.10">
    <property type="entry name" value="Electron Transport, Fmn-binding Protein, Chain A"/>
    <property type="match status" value="1"/>
</dbReference>
<dbReference type="SUPFAM" id="SSF50475">
    <property type="entry name" value="FMN-binding split barrel"/>
    <property type="match status" value="1"/>
</dbReference>
<dbReference type="EMBL" id="CM001022">
    <property type="protein sequence ID" value="EFQ22528.1"/>
    <property type="molecule type" value="Genomic_DNA"/>
</dbReference>
<dbReference type="OrthoDB" id="1551071at2"/>
<protein>
    <submittedName>
        <fullName evidence="2">Pyridoxamine 5'-phosphate oxidase-related FMN-binding</fullName>
    </submittedName>
</protein>
<dbReference type="InterPro" id="IPR012349">
    <property type="entry name" value="Split_barrel_FMN-bd"/>
</dbReference>